<comment type="caution">
    <text evidence="1">The sequence shown here is derived from an EMBL/GenBank/DDBJ whole genome shotgun (WGS) entry which is preliminary data.</text>
</comment>
<proteinExistence type="predicted"/>
<sequence>MQRCWLRSFTGTPARPNHIVHLCSWGFTHLLPTCNSKQFGYRFAARQVEDIDVIWVEGAEE</sequence>
<evidence type="ECO:0000313" key="1">
    <source>
        <dbReference type="EMBL" id="PNM78372.1"/>
    </source>
</evidence>
<dbReference type="EMBL" id="LOSH02000001">
    <property type="protein sequence ID" value="PNM78372.1"/>
    <property type="molecule type" value="Genomic_DNA"/>
</dbReference>
<dbReference type="Proteomes" id="UP000054370">
    <property type="component" value="Unassembled WGS sequence"/>
</dbReference>
<evidence type="ECO:0000313" key="2">
    <source>
        <dbReference type="Proteomes" id="UP000054370"/>
    </source>
</evidence>
<reference evidence="1" key="1">
    <citation type="submission" date="2017-12" db="EMBL/GenBank/DDBJ databases">
        <title>FDA dAtabase for Regulatory Grade micrObial Sequences (FDA-ARGOS): Supporting development and validation of Infectious Disease Dx tests.</title>
        <authorList>
            <person name="Hoffmann M."/>
            <person name="Allard M."/>
            <person name="Evans P."/>
            <person name="Brown E."/>
            <person name="Tallon L.J."/>
            <person name="Sadzewicz L."/>
            <person name="Sengamalay N."/>
            <person name="Ott S."/>
            <person name="Godinez A."/>
            <person name="Nagaraj S."/>
            <person name="Vavikolanu K."/>
            <person name="Aluvathingal J."/>
            <person name="Nadendla S."/>
            <person name="Hobson J."/>
            <person name="Sichtig H."/>
        </authorList>
    </citation>
    <scope>NUCLEOTIDE SEQUENCE [LARGE SCALE GENOMIC DNA]</scope>
    <source>
        <strain evidence="1">FDAARGOS_118</strain>
    </source>
</reference>
<organism evidence="1 2">
    <name type="scientific">Vibrio vulnificus</name>
    <dbReference type="NCBI Taxonomy" id="672"/>
    <lineage>
        <taxon>Bacteria</taxon>
        <taxon>Pseudomonadati</taxon>
        <taxon>Pseudomonadota</taxon>
        <taxon>Gammaproteobacteria</taxon>
        <taxon>Vibrionales</taxon>
        <taxon>Vibrionaceae</taxon>
        <taxon>Vibrio</taxon>
    </lineage>
</organism>
<protein>
    <submittedName>
        <fullName evidence="1">Uncharacterized protein</fullName>
    </submittedName>
</protein>
<name>A0ABX4X4E2_VIBVL</name>
<keyword evidence="2" id="KW-1185">Reference proteome</keyword>
<accession>A0ABX4X4E2</accession>
<gene>
    <name evidence="1" type="ORF">AL548_003530</name>
</gene>